<evidence type="ECO:0000256" key="3">
    <source>
        <dbReference type="ARBA" id="ARBA00023186"/>
    </source>
</evidence>
<feature type="domain" description="CobW/HypB/UreG nucleotide-binding" evidence="6">
    <location>
        <begin position="13"/>
        <end position="182"/>
    </location>
</feature>
<dbReference type="SUPFAM" id="SSF90002">
    <property type="entry name" value="Hypothetical protein YjiA, C-terminal domain"/>
    <property type="match status" value="1"/>
</dbReference>
<name>A0A354YVI6_9FIRM</name>
<evidence type="ECO:0000256" key="2">
    <source>
        <dbReference type="ARBA" id="ARBA00022801"/>
    </source>
</evidence>
<evidence type="ECO:0000256" key="1">
    <source>
        <dbReference type="ARBA" id="ARBA00022741"/>
    </source>
</evidence>
<dbReference type="SUPFAM" id="SSF52540">
    <property type="entry name" value="P-loop containing nucleoside triphosphate hydrolases"/>
    <property type="match status" value="1"/>
</dbReference>
<dbReference type="Gene3D" id="3.30.1220.10">
    <property type="entry name" value="CobW-like, C-terminal domain"/>
    <property type="match status" value="1"/>
</dbReference>
<dbReference type="InterPro" id="IPR011629">
    <property type="entry name" value="CobW-like_C"/>
</dbReference>
<dbReference type="Pfam" id="PF02492">
    <property type="entry name" value="cobW"/>
    <property type="match status" value="1"/>
</dbReference>
<comment type="similarity">
    <text evidence="4">Belongs to the SIMIBI class G3E GTPase family. ZNG1 subfamily.</text>
</comment>
<dbReference type="InterPro" id="IPR051316">
    <property type="entry name" value="Zinc-reg_GTPase_activator"/>
</dbReference>
<evidence type="ECO:0000313" key="9">
    <source>
        <dbReference type="Proteomes" id="UP000263273"/>
    </source>
</evidence>
<evidence type="ECO:0000256" key="5">
    <source>
        <dbReference type="ARBA" id="ARBA00049117"/>
    </source>
</evidence>
<reference evidence="8 9" key="1">
    <citation type="journal article" date="2018" name="Nat. Biotechnol.">
        <title>A standardized bacterial taxonomy based on genome phylogeny substantially revises the tree of life.</title>
        <authorList>
            <person name="Parks D.H."/>
            <person name="Chuvochina M."/>
            <person name="Waite D.W."/>
            <person name="Rinke C."/>
            <person name="Skarshewski A."/>
            <person name="Chaumeil P.A."/>
            <person name="Hugenholtz P."/>
        </authorList>
    </citation>
    <scope>NUCLEOTIDE SEQUENCE [LARGE SCALE GENOMIC DNA]</scope>
    <source>
        <strain evidence="8">UBA10948</strain>
    </source>
</reference>
<evidence type="ECO:0000259" key="7">
    <source>
        <dbReference type="Pfam" id="PF07683"/>
    </source>
</evidence>
<accession>A0A354YVI6</accession>
<evidence type="ECO:0000313" key="8">
    <source>
        <dbReference type="EMBL" id="HBK53373.1"/>
    </source>
</evidence>
<dbReference type="Proteomes" id="UP000263273">
    <property type="component" value="Unassembled WGS sequence"/>
</dbReference>
<dbReference type="InterPro" id="IPR027417">
    <property type="entry name" value="P-loop_NTPase"/>
</dbReference>
<organism evidence="8 9">
    <name type="scientific">Syntrophomonas wolfei</name>
    <dbReference type="NCBI Taxonomy" id="863"/>
    <lineage>
        <taxon>Bacteria</taxon>
        <taxon>Bacillati</taxon>
        <taxon>Bacillota</taxon>
        <taxon>Clostridia</taxon>
        <taxon>Eubacteriales</taxon>
        <taxon>Syntrophomonadaceae</taxon>
        <taxon>Syntrophomonas</taxon>
    </lineage>
</organism>
<dbReference type="PANTHER" id="PTHR13748:SF62">
    <property type="entry name" value="COBW DOMAIN-CONTAINING PROTEIN"/>
    <property type="match status" value="1"/>
</dbReference>
<sequence>MNQYNTGKQGIGVTVITGFLGSGKSHFIRQLLTRPDAGQIAVIVNEIGQVGLDHLIYRHLSAQVALLEGGCLCCQLNNDLGQTLRELFMLAMQKKIPPFRHVIIETSGLADPSSIIFTLKHDFFLKERFYEAGVLCLVDCCYAELQQDSPEWLSQLLAADVVMLSKDDLCPEKVPAITSRIDSVGAGISVINRSQLEGIDDFFAYFSALKQRGREKLRAFGARWQTGSALSLQALKPVVNHTAVDVVSITFGQVVKRGRFIAALDAIGKKYGPALLRMKALVRFVGDNAYYHVHGVHDQRSSFEKLEMAPQEGDDIRPCVVLIIKKGHWEETDRTLFD</sequence>
<dbReference type="InterPro" id="IPR003495">
    <property type="entry name" value="CobW/HypB/UreG_nucleotide-bd"/>
</dbReference>
<dbReference type="InterPro" id="IPR036627">
    <property type="entry name" value="CobW-likC_sf"/>
</dbReference>
<dbReference type="Pfam" id="PF07683">
    <property type="entry name" value="CobW_C"/>
    <property type="match status" value="1"/>
</dbReference>
<dbReference type="Gene3D" id="3.40.50.300">
    <property type="entry name" value="P-loop containing nucleotide triphosphate hydrolases"/>
    <property type="match status" value="1"/>
</dbReference>
<comment type="caution">
    <text evidence="8">The sequence shown here is derived from an EMBL/GenBank/DDBJ whole genome shotgun (WGS) entry which is preliminary data.</text>
</comment>
<dbReference type="GO" id="GO:0000166">
    <property type="term" value="F:nucleotide binding"/>
    <property type="evidence" value="ECO:0007669"/>
    <property type="project" value="UniProtKB-KW"/>
</dbReference>
<dbReference type="PANTHER" id="PTHR13748">
    <property type="entry name" value="COBW-RELATED"/>
    <property type="match status" value="1"/>
</dbReference>
<keyword evidence="3" id="KW-0143">Chaperone</keyword>
<evidence type="ECO:0000259" key="6">
    <source>
        <dbReference type="Pfam" id="PF02492"/>
    </source>
</evidence>
<evidence type="ECO:0000256" key="4">
    <source>
        <dbReference type="ARBA" id="ARBA00034320"/>
    </source>
</evidence>
<comment type="catalytic activity">
    <reaction evidence="5">
        <text>GTP + H2O = GDP + phosphate + H(+)</text>
        <dbReference type="Rhea" id="RHEA:19669"/>
        <dbReference type="ChEBI" id="CHEBI:15377"/>
        <dbReference type="ChEBI" id="CHEBI:15378"/>
        <dbReference type="ChEBI" id="CHEBI:37565"/>
        <dbReference type="ChEBI" id="CHEBI:43474"/>
        <dbReference type="ChEBI" id="CHEBI:58189"/>
    </reaction>
    <physiologicalReaction direction="left-to-right" evidence="5">
        <dbReference type="Rhea" id="RHEA:19670"/>
    </physiologicalReaction>
</comment>
<dbReference type="GO" id="GO:0016787">
    <property type="term" value="F:hydrolase activity"/>
    <property type="evidence" value="ECO:0007669"/>
    <property type="project" value="UniProtKB-KW"/>
</dbReference>
<protein>
    <submittedName>
        <fullName evidence="8">GTP-binding protein</fullName>
    </submittedName>
</protein>
<keyword evidence="2" id="KW-0378">Hydrolase</keyword>
<keyword evidence="1" id="KW-0547">Nucleotide-binding</keyword>
<dbReference type="AlphaFoldDB" id="A0A354YVI6"/>
<dbReference type="CDD" id="cd03112">
    <property type="entry name" value="CobW-like"/>
    <property type="match status" value="1"/>
</dbReference>
<feature type="domain" description="CobW C-terminal" evidence="7">
    <location>
        <begin position="246"/>
        <end position="336"/>
    </location>
</feature>
<dbReference type="EMBL" id="DNZF01000119">
    <property type="protein sequence ID" value="HBK53373.1"/>
    <property type="molecule type" value="Genomic_DNA"/>
</dbReference>
<dbReference type="GO" id="GO:0005737">
    <property type="term" value="C:cytoplasm"/>
    <property type="evidence" value="ECO:0007669"/>
    <property type="project" value="TreeGrafter"/>
</dbReference>
<proteinExistence type="inferred from homology"/>
<gene>
    <name evidence="8" type="ORF">DDZ44_05510</name>
</gene>